<dbReference type="EMBL" id="CP007806">
    <property type="protein sequence ID" value="AIG25104.1"/>
    <property type="molecule type" value="Genomic_DNA"/>
</dbReference>
<dbReference type="InterPro" id="IPR006439">
    <property type="entry name" value="HAD-SF_hydro_IA"/>
</dbReference>
<dbReference type="RefSeq" id="WP_003335401.1">
    <property type="nucleotide sequence ID" value="NZ_CP007806.1"/>
</dbReference>
<dbReference type="InterPro" id="IPR036412">
    <property type="entry name" value="HAD-like_sf"/>
</dbReference>
<dbReference type="PANTHER" id="PTHR43434">
    <property type="entry name" value="PHOSPHOGLYCOLATE PHOSPHATASE"/>
    <property type="match status" value="1"/>
</dbReference>
<dbReference type="EC" id="3.6.1.1" evidence="1"/>
<dbReference type="SUPFAM" id="SSF56784">
    <property type="entry name" value="HAD-like"/>
    <property type="match status" value="1"/>
</dbReference>
<dbReference type="SFLD" id="SFLDG01129">
    <property type="entry name" value="C1.5:_HAD__Beta-PGM__Phosphata"/>
    <property type="match status" value="1"/>
</dbReference>
<dbReference type="KEGG" id="blr:BRLA_c007460"/>
<dbReference type="Proteomes" id="UP000005850">
    <property type="component" value="Chromosome"/>
</dbReference>
<dbReference type="InterPro" id="IPR023198">
    <property type="entry name" value="PGP-like_dom2"/>
</dbReference>
<dbReference type="GO" id="GO:0006281">
    <property type="term" value="P:DNA repair"/>
    <property type="evidence" value="ECO:0007669"/>
    <property type="project" value="TreeGrafter"/>
</dbReference>
<organism evidence="1 2">
    <name type="scientific">Brevibacillus laterosporus LMG 15441</name>
    <dbReference type="NCBI Taxonomy" id="1042163"/>
    <lineage>
        <taxon>Bacteria</taxon>
        <taxon>Bacillati</taxon>
        <taxon>Bacillota</taxon>
        <taxon>Bacilli</taxon>
        <taxon>Bacillales</taxon>
        <taxon>Paenibacillaceae</taxon>
        <taxon>Brevibacillus</taxon>
    </lineage>
</organism>
<name>A0A075QZS4_BRELA</name>
<dbReference type="NCBIfam" id="TIGR01509">
    <property type="entry name" value="HAD-SF-IA-v3"/>
    <property type="match status" value="1"/>
</dbReference>
<dbReference type="eggNOG" id="COG0546">
    <property type="taxonomic scope" value="Bacteria"/>
</dbReference>
<reference evidence="1 2" key="1">
    <citation type="journal article" date="2011" name="J. Bacteriol.">
        <title>Genome sequence of Brevibacillus laterosporus LMG 15441, a pathogen of invertebrates.</title>
        <authorList>
            <person name="Djukic M."/>
            <person name="Poehlein A."/>
            <person name="Thurmer A."/>
            <person name="Daniel R."/>
        </authorList>
    </citation>
    <scope>NUCLEOTIDE SEQUENCE [LARGE SCALE GENOMIC DNA]</scope>
    <source>
        <strain evidence="1 2">LMG 15441</strain>
    </source>
</reference>
<dbReference type="STRING" id="1042163.BRLA_c007460"/>
<dbReference type="InterPro" id="IPR050155">
    <property type="entry name" value="HAD-like_hydrolase_sf"/>
</dbReference>
<dbReference type="AlphaFoldDB" id="A0A075QZS4"/>
<gene>
    <name evidence="1" type="primary">ppaX_1</name>
    <name evidence="1" type="ORF">BRLA_c007460</name>
</gene>
<evidence type="ECO:0000313" key="2">
    <source>
        <dbReference type="Proteomes" id="UP000005850"/>
    </source>
</evidence>
<dbReference type="Pfam" id="PF13419">
    <property type="entry name" value="HAD_2"/>
    <property type="match status" value="1"/>
</dbReference>
<dbReference type="Gene3D" id="3.40.50.1000">
    <property type="entry name" value="HAD superfamily/HAD-like"/>
    <property type="match status" value="1"/>
</dbReference>
<proteinExistence type="predicted"/>
<dbReference type="SFLD" id="SFLDG01135">
    <property type="entry name" value="C1.5.6:_HAD__Beta-PGM__Phospha"/>
    <property type="match status" value="1"/>
</dbReference>
<dbReference type="PANTHER" id="PTHR43434:SF1">
    <property type="entry name" value="PHOSPHOGLYCOLATE PHOSPHATASE"/>
    <property type="match status" value="1"/>
</dbReference>
<evidence type="ECO:0000313" key="1">
    <source>
        <dbReference type="EMBL" id="AIG25104.1"/>
    </source>
</evidence>
<dbReference type="GO" id="GO:0004427">
    <property type="term" value="F:inorganic diphosphate phosphatase activity"/>
    <property type="evidence" value="ECO:0007669"/>
    <property type="project" value="UniProtKB-EC"/>
</dbReference>
<dbReference type="PRINTS" id="PR00413">
    <property type="entry name" value="HADHALOGNASE"/>
</dbReference>
<keyword evidence="1" id="KW-0378">Hydrolase</keyword>
<dbReference type="GO" id="GO:0008967">
    <property type="term" value="F:phosphoglycolate phosphatase activity"/>
    <property type="evidence" value="ECO:0007669"/>
    <property type="project" value="TreeGrafter"/>
</dbReference>
<dbReference type="InterPro" id="IPR023214">
    <property type="entry name" value="HAD_sf"/>
</dbReference>
<dbReference type="NCBIfam" id="TIGR01549">
    <property type="entry name" value="HAD-SF-IA-v1"/>
    <property type="match status" value="1"/>
</dbReference>
<dbReference type="InterPro" id="IPR041492">
    <property type="entry name" value="HAD_2"/>
</dbReference>
<dbReference type="SFLD" id="SFLDS00003">
    <property type="entry name" value="Haloacid_Dehalogenase"/>
    <property type="match status" value="1"/>
</dbReference>
<keyword evidence="2" id="KW-1185">Reference proteome</keyword>
<dbReference type="HOGENOM" id="CLU_045011_19_3_9"/>
<protein>
    <submittedName>
        <fullName evidence="1">Pyrophosphatase PpaX</fullName>
        <ecNumber evidence="1">3.6.1.1</ecNumber>
    </submittedName>
</protein>
<accession>A0A075QZS4</accession>
<sequence>MHKSEVYTVLFDFDGTIADTLPAIFTAIRHTFYTFLQEEYSDQQIMELFGPPEAGIIKNKIPSERYEEALQCFYDKYVDEHRGLVTPAPLLTMLEALKQAGIQMGIITGKGRRSADLSLEALKLTDYFQIVIAGDEVTNHKPHPEGILHAMQQLQAYPEHTLYVGDSQADVTAARAAGICAVGVNWFSASQSNGIFDPSPDVLFTEPAMMMEWLLKRWNIGSN</sequence>
<dbReference type="Gene3D" id="1.10.150.240">
    <property type="entry name" value="Putative phosphatase, domain 2"/>
    <property type="match status" value="1"/>
</dbReference>